<name>A0A109MYY9_9BACI</name>
<dbReference type="Proteomes" id="UP000064189">
    <property type="component" value="Unassembled WGS sequence"/>
</dbReference>
<evidence type="ECO:0000313" key="2">
    <source>
        <dbReference type="Proteomes" id="UP000064189"/>
    </source>
</evidence>
<sequence>MKLDRILPYARILLEKTVQPGDIAVDGTMGNGFDTAFLAGLTGGTGHVYSFDIQKEALQNTSVKLENEGLSNQCTLIHDGHQHLSNYIRKEHAGKITGAIFNLGYLPGGDKSIITEADTTTAAIEQLFELLAPEGIIVLVIYHGHPGGSQERDALMDYVKNFSQQKAHILKYGFINQANHPPFIIAIEKR</sequence>
<keyword evidence="1" id="KW-0808">Transferase</keyword>
<gene>
    <name evidence="1" type="ORF">AS888_18915</name>
</gene>
<evidence type="ECO:0000313" key="1">
    <source>
        <dbReference type="EMBL" id="KWW20438.1"/>
    </source>
</evidence>
<dbReference type="SUPFAM" id="SSF53335">
    <property type="entry name" value="S-adenosyl-L-methionine-dependent methyltransferases"/>
    <property type="match status" value="1"/>
</dbReference>
<accession>A0A109MYY9</accession>
<keyword evidence="1" id="KW-0489">Methyltransferase</keyword>
<reference evidence="1 2" key="1">
    <citation type="submission" date="2015-11" db="EMBL/GenBank/DDBJ databases">
        <title>Genome Sequence of Bacillus simplex strain VanAntwerpen2.</title>
        <authorList>
            <person name="Couger M.B."/>
        </authorList>
    </citation>
    <scope>NUCLEOTIDE SEQUENCE [LARGE SCALE GENOMIC DNA]</scope>
    <source>
        <strain evidence="1 2">VanAntwerpen02</strain>
    </source>
</reference>
<dbReference type="PANTHER" id="PTHR35276">
    <property type="entry name" value="S-ADENOSYL-L-METHIONINE-DEPENDENT METHYLTRANSFERASES SUPERFAMILY PROTEIN"/>
    <property type="match status" value="1"/>
</dbReference>
<dbReference type="AlphaFoldDB" id="A0A109MYY9"/>
<organism evidence="1 2">
    <name type="scientific">Peribacillus simplex</name>
    <dbReference type="NCBI Taxonomy" id="1478"/>
    <lineage>
        <taxon>Bacteria</taxon>
        <taxon>Bacillati</taxon>
        <taxon>Bacillota</taxon>
        <taxon>Bacilli</taxon>
        <taxon>Bacillales</taxon>
        <taxon>Bacillaceae</taxon>
        <taxon>Peribacillus</taxon>
    </lineage>
</organism>
<dbReference type="InterPro" id="IPR010719">
    <property type="entry name" value="MnmM_MeTrfase"/>
</dbReference>
<dbReference type="Gene3D" id="3.40.50.150">
    <property type="entry name" value="Vaccinia Virus protein VP39"/>
    <property type="match status" value="1"/>
</dbReference>
<dbReference type="GO" id="GO:0032259">
    <property type="term" value="P:methylation"/>
    <property type="evidence" value="ECO:0007669"/>
    <property type="project" value="UniProtKB-KW"/>
</dbReference>
<dbReference type="EMBL" id="LNNH01000017">
    <property type="protein sequence ID" value="KWW20438.1"/>
    <property type="molecule type" value="Genomic_DNA"/>
</dbReference>
<dbReference type="Pfam" id="PF06962">
    <property type="entry name" value="rRNA_methylase"/>
    <property type="match status" value="1"/>
</dbReference>
<proteinExistence type="predicted"/>
<keyword evidence="2" id="KW-1185">Reference proteome</keyword>
<comment type="caution">
    <text evidence="1">The sequence shown here is derived from an EMBL/GenBank/DDBJ whole genome shotgun (WGS) entry which is preliminary data.</text>
</comment>
<dbReference type="InterPro" id="IPR029063">
    <property type="entry name" value="SAM-dependent_MTases_sf"/>
</dbReference>
<dbReference type="RefSeq" id="WP_061142064.1">
    <property type="nucleotide sequence ID" value="NZ_LNNH01000017.1"/>
</dbReference>
<protein>
    <submittedName>
        <fullName evidence="1">rRNA methyltransferase</fullName>
    </submittedName>
</protein>
<dbReference type="GO" id="GO:0008168">
    <property type="term" value="F:methyltransferase activity"/>
    <property type="evidence" value="ECO:0007669"/>
    <property type="project" value="UniProtKB-KW"/>
</dbReference>
<dbReference type="PANTHER" id="PTHR35276:SF1">
    <property type="entry name" value="TRNA (MNM(5)S(2)U34)-METHYLTRANSFERASE, CHLOROPLASTIC"/>
    <property type="match status" value="1"/>
</dbReference>